<dbReference type="InterPro" id="IPR035985">
    <property type="entry name" value="Ubiquitin-activating_enz"/>
</dbReference>
<dbReference type="InterPro" id="IPR045886">
    <property type="entry name" value="ThiF/MoeB/HesA"/>
</dbReference>
<dbReference type="Proteomes" id="UP000249099">
    <property type="component" value="Unassembled WGS sequence"/>
</dbReference>
<accession>A0A328KRT0</accession>
<dbReference type="EMBL" id="NAQV01000001">
    <property type="protein sequence ID" value="RAN65332.1"/>
    <property type="molecule type" value="Genomic_DNA"/>
</dbReference>
<dbReference type="GO" id="GO:0061504">
    <property type="term" value="P:cyclic threonylcarbamoyladenosine biosynthetic process"/>
    <property type="evidence" value="ECO:0007669"/>
    <property type="project" value="TreeGrafter"/>
</dbReference>
<dbReference type="Pfam" id="PF00899">
    <property type="entry name" value="ThiF"/>
    <property type="match status" value="1"/>
</dbReference>
<dbReference type="GO" id="GO:0008641">
    <property type="term" value="F:ubiquitin-like modifier activating enzyme activity"/>
    <property type="evidence" value="ECO:0007669"/>
    <property type="project" value="InterPro"/>
</dbReference>
<dbReference type="GO" id="GO:0061503">
    <property type="term" value="F:tRNA threonylcarbamoyladenosine dehydratase"/>
    <property type="evidence" value="ECO:0007669"/>
    <property type="project" value="TreeGrafter"/>
</dbReference>
<gene>
    <name evidence="2" type="ORF">B8A44_00180</name>
</gene>
<evidence type="ECO:0000259" key="1">
    <source>
        <dbReference type="Pfam" id="PF00899"/>
    </source>
</evidence>
<organism evidence="2 3">
    <name type="scientific">Dolosigranulum pigrum</name>
    <dbReference type="NCBI Taxonomy" id="29394"/>
    <lineage>
        <taxon>Bacteria</taxon>
        <taxon>Bacillati</taxon>
        <taxon>Bacillota</taxon>
        <taxon>Bacilli</taxon>
        <taxon>Lactobacillales</taxon>
        <taxon>Carnobacteriaceae</taxon>
        <taxon>Dolosigranulum</taxon>
    </lineage>
</organism>
<dbReference type="InterPro" id="IPR000594">
    <property type="entry name" value="ThiF_NAD_FAD-bd"/>
</dbReference>
<dbReference type="Gene3D" id="3.40.50.720">
    <property type="entry name" value="NAD(P)-binding Rossmann-like Domain"/>
    <property type="match status" value="1"/>
</dbReference>
<sequence>MNNMFRLKKELIWNLTDTHIEVFCNNRVLTTEISTEDDRKVFNFLTFLSAGKHQQEIDAYSLLSDDAKNDILSYLITNKYGVWENEHQLTKYELFYNSFPNQNYADLSEQLDDVSILIIGVGTSASYLLESLSNMGVKKFVLIDGDRVEEKNIESQNYSVSDIGQYKANTLKDKYNKCKIKVHNEFVNSFEDIERIVNISHINYVILAVDNIELPIKLITEKVHNKQLPTLIYTSYGVLNQSYFKIKYKEDAVAFLELVYATFPDTDYYLSDNSGTILNALFSSFAITKLIIDDILDPNASNYAYYNFYDNRIFIGNQEQVHQQEESGC</sequence>
<dbReference type="SUPFAM" id="SSF69572">
    <property type="entry name" value="Activating enzymes of the ubiquitin-like proteins"/>
    <property type="match status" value="1"/>
</dbReference>
<feature type="domain" description="THIF-type NAD/FAD binding fold" evidence="1">
    <location>
        <begin position="107"/>
        <end position="231"/>
    </location>
</feature>
<evidence type="ECO:0000313" key="2">
    <source>
        <dbReference type="EMBL" id="RAN65332.1"/>
    </source>
</evidence>
<comment type="caution">
    <text evidence="2">The sequence shown here is derived from an EMBL/GenBank/DDBJ whole genome shotgun (WGS) entry which is preliminary data.</text>
</comment>
<dbReference type="PANTHER" id="PTHR43267">
    <property type="entry name" value="TRNA THREONYLCARBAMOYLADENOSINE DEHYDRATASE"/>
    <property type="match status" value="1"/>
</dbReference>
<dbReference type="AlphaFoldDB" id="A0A328KRT0"/>
<protein>
    <recommendedName>
        <fullName evidence="1">THIF-type NAD/FAD binding fold domain-containing protein</fullName>
    </recommendedName>
</protein>
<dbReference type="PANTHER" id="PTHR43267:SF1">
    <property type="entry name" value="TRNA THREONYLCARBAMOYLADENOSINE DEHYDRATASE"/>
    <property type="match status" value="1"/>
</dbReference>
<proteinExistence type="predicted"/>
<name>A0A328KRT0_9LACT</name>
<dbReference type="RefSeq" id="WP_112788164.1">
    <property type="nucleotide sequence ID" value="NZ_CP040414.1"/>
</dbReference>
<reference evidence="2 3" key="1">
    <citation type="submission" date="2017-03" db="EMBL/GenBank/DDBJ databases">
        <title>wgs assembly of Dolosigranulum pigrum KPL CDC strains.</title>
        <authorList>
            <person name="Brugger S.D."/>
            <person name="Pettigrew M."/>
            <person name="Kong Y."/>
            <person name="Lemon K.P."/>
        </authorList>
    </citation>
    <scope>NUCLEOTIDE SEQUENCE [LARGE SCALE GENOMIC DNA]</scope>
    <source>
        <strain evidence="2 3">KPL1931_CDC4294-98</strain>
    </source>
</reference>
<evidence type="ECO:0000313" key="3">
    <source>
        <dbReference type="Proteomes" id="UP000249099"/>
    </source>
</evidence>